<keyword evidence="10" id="KW-0812">Transmembrane</keyword>
<dbReference type="InterPro" id="IPR022398">
    <property type="entry name" value="Peptidase_S8_His-AS"/>
</dbReference>
<evidence type="ECO:0000256" key="1">
    <source>
        <dbReference type="ARBA" id="ARBA00011073"/>
    </source>
</evidence>
<feature type="region of interest" description="Disordered" evidence="9">
    <location>
        <begin position="1535"/>
        <end position="1554"/>
    </location>
</feature>
<protein>
    <recommendedName>
        <fullName evidence="6">subtilisin</fullName>
        <ecNumber evidence="6">3.4.21.62</ecNumber>
    </recommendedName>
</protein>
<dbReference type="OrthoDB" id="10256524at2759"/>
<feature type="compositionally biased region" description="Polar residues" evidence="9">
    <location>
        <begin position="247"/>
        <end position="262"/>
    </location>
</feature>
<keyword evidence="10" id="KW-0472">Membrane</keyword>
<comment type="caution">
    <text evidence="13">The sequence shown here is derived from an EMBL/GenBank/DDBJ whole genome shotgun (WGS) entry which is preliminary data.</text>
</comment>
<feature type="region of interest" description="Disordered" evidence="9">
    <location>
        <begin position="1464"/>
        <end position="1496"/>
    </location>
</feature>
<dbReference type="SUPFAM" id="SSF52743">
    <property type="entry name" value="Subtilisin-like"/>
    <property type="match status" value="1"/>
</dbReference>
<dbReference type="GO" id="GO:0004252">
    <property type="term" value="F:serine-type endopeptidase activity"/>
    <property type="evidence" value="ECO:0007669"/>
    <property type="project" value="UniProtKB-UniRule"/>
</dbReference>
<feature type="active site" description="Charge relay system" evidence="7 8">
    <location>
        <position position="485"/>
    </location>
</feature>
<dbReference type="InterPro" id="IPR000209">
    <property type="entry name" value="Peptidase_S8/S53_dom"/>
</dbReference>
<feature type="transmembrane region" description="Helical" evidence="10">
    <location>
        <begin position="1407"/>
        <end position="1425"/>
    </location>
</feature>
<dbReference type="EC" id="3.4.21.62" evidence="6"/>
<evidence type="ECO:0000256" key="2">
    <source>
        <dbReference type="ARBA" id="ARBA00022670"/>
    </source>
</evidence>
<dbReference type="PROSITE" id="PS00138">
    <property type="entry name" value="SUBTILASE_SER"/>
    <property type="match status" value="1"/>
</dbReference>
<dbReference type="EMBL" id="AZIL01002467">
    <property type="protein sequence ID" value="EWM21481.1"/>
    <property type="molecule type" value="Genomic_DNA"/>
</dbReference>
<evidence type="ECO:0000256" key="3">
    <source>
        <dbReference type="ARBA" id="ARBA00022801"/>
    </source>
</evidence>
<dbReference type="PANTHER" id="PTHR43399">
    <property type="entry name" value="SUBTILISIN-RELATED"/>
    <property type="match status" value="1"/>
</dbReference>
<sequence>MAWVFYSCLVLLCVISVPSAKSFLPRNAFLQSGTSSIYAGKAVNKNEPQSRLAKLLGGSFFKAGKQNLESGVGFQSSPLSRRHFHLSSVDGDLKDSLNDFQPHNRITLDFFGRILQSAAAEEFHHDDTLFRDALDTQWALLQGRSSEAAPFIICSPYKNGRDALISLRRDLEEGCCQTVHSDRLSDAICFVVHASYDYCTYLLRQPHPLVSHVEPLPAKLKISPGLLGPYMTPRPDRSNDCAKGRSQGRSQYSRTSTETSHNLCAESSAISTGPRTLPEVGPELILTFAPTAKMSQHLRFIMSRWRKILPKLKHLPTDGFHRHFWTAMSLNPSGPVGGENSHPGPPASRSAVDPDTSSYDSSSVRTWDAVLARLQRLHETEKYCNFDAVHFRDETPTHLVLGGLLAGMPPAEGAEDEADRQACLEGLVAFIASHPDILSIQTRARYALQNDQATWIIQSGDEATHARPLWDLGLTGKGELIGVADTGLDDESCFFYDNALGQVARSSWEAPFTDMTQRKVVQYVSFVDGGDLVEGHGTHVSGSLAGVVEPRNEGRRGHFCAEGETLACTGMCLSAPTCQLKDYGYVSCQDWLQDGHCDAWFACPLYGCDGGDCVGLACNPNPEEALMANQGMAREAKIAFFDIADEHGNLSTPSDFHRMLFPPAYEAGARIHSNSWGINVGEYLFDDMKIDQYAYEHQDFLIIYAAGNYGEDGFHSIGSPGNTKNVLTVGATESGPERQSQDRDYIAKFSSRGPTKDGRLKPDIVSPGSYIYSARSAGYNNGGTCSYVAMAGTSMAAPVVAGAAALIRQYFKEGHYYAALRARGECGPPYQCEDVIQPSAPLLKALFVNSAVPVKALRLEDELVALYHPPDLAQGHGRIKIDAVLDFYGHFSLFFADKQSLASGESRTYYFQIAAASNASSVPLQVTLCWIDPPNSFTAQKQLLHDLDLHVLDPSGVLFYPNGLPGPDRKNNVEKIVVVEPLPGGVYTLVVTAGELSEAEEQLYALVATGDGRALTEESVWYLKKADNQKFIEFGDNGSSMKAHAFRTSNIAENEPAQDLPEMLTMPVKETLHVCYKDGFENAAAMLARTESKSRQPHGQNENSAKDKATSAAFGDMATSATAGLGRSEALCEHFDIIFSNRSIKCPPQALHEAQKVCLGAKCHHTQCGVSLEEAMSAGDAVRYKVSLRLILRGLELKDFEDPALSFDLRRALGSWLDVDASEIQLLHVNGYRLEVEEEEQEEVEDGDAMPGRGKAQHDLSMGTIRQRFQRQLQQKHQKREREQQGFPGLRLFKSPLHPMHGVSIGVDVKAPEGQAQSNKIRAQISASYGHLTDHLHDALSPTLRQALVYDVQGHVHSYHALPSGVAFEERAVPDKEERRSPREYERERDLDDEGHMMAWQVSSGSGWTSMGGVLLLFLCAMVCIHHHRRRDAMVTSISHVATGYVGYRSSGSRAVSKTAATCFNENSNAQGEETKRADTEGEQQDSTDERLDESPSCTRKVFMLGSHWLGERGGKEEVLRQKVSAILDGEFELTQARSKGWNEKQGDYSEDAM</sequence>
<keyword evidence="10" id="KW-1133">Transmembrane helix</keyword>
<evidence type="ECO:0000259" key="12">
    <source>
        <dbReference type="Pfam" id="PF00082"/>
    </source>
</evidence>
<evidence type="ECO:0000256" key="6">
    <source>
        <dbReference type="ARBA" id="ARBA00023619"/>
    </source>
</evidence>
<gene>
    <name evidence="13" type="ORF">Naga_100019g69</name>
</gene>
<keyword evidence="14" id="KW-1185">Reference proteome</keyword>
<dbReference type="Gene3D" id="2.60.120.380">
    <property type="match status" value="1"/>
</dbReference>
<evidence type="ECO:0000256" key="4">
    <source>
        <dbReference type="ARBA" id="ARBA00022825"/>
    </source>
</evidence>
<dbReference type="Proteomes" id="UP000019335">
    <property type="component" value="Unassembled WGS sequence"/>
</dbReference>
<keyword evidence="4 8" id="KW-0720">Serine protease</keyword>
<feature type="signal peptide" evidence="11">
    <location>
        <begin position="1"/>
        <end position="20"/>
    </location>
</feature>
<feature type="active site" description="Charge relay system" evidence="7 8">
    <location>
        <position position="794"/>
    </location>
</feature>
<evidence type="ECO:0000313" key="13">
    <source>
        <dbReference type="EMBL" id="EWM21481.1"/>
    </source>
</evidence>
<dbReference type="InterPro" id="IPR034058">
    <property type="entry name" value="TagA/B/C/D_pept_dom"/>
</dbReference>
<dbReference type="Gene3D" id="3.40.50.200">
    <property type="entry name" value="Peptidase S8/S53 domain"/>
    <property type="match status" value="2"/>
</dbReference>
<accession>W7TM23</accession>
<feature type="region of interest" description="Disordered" evidence="9">
    <location>
        <begin position="229"/>
        <end position="276"/>
    </location>
</feature>
<feature type="chain" id="PRO_5004903702" description="subtilisin" evidence="11">
    <location>
        <begin position="21"/>
        <end position="1554"/>
    </location>
</feature>
<reference evidence="13 14" key="1">
    <citation type="journal article" date="2014" name="Mol. Plant">
        <title>Chromosome Scale Genome Assembly and Transcriptome Profiling of Nannochloropsis gaditana in Nitrogen Depletion.</title>
        <authorList>
            <person name="Corteggiani Carpinelli E."/>
            <person name="Telatin A."/>
            <person name="Vitulo N."/>
            <person name="Forcato C."/>
            <person name="D'Angelo M."/>
            <person name="Schiavon R."/>
            <person name="Vezzi A."/>
            <person name="Giacometti G.M."/>
            <person name="Morosinotto T."/>
            <person name="Valle G."/>
        </authorList>
    </citation>
    <scope>NUCLEOTIDE SEQUENCE [LARGE SCALE GENOMIC DNA]</scope>
    <source>
        <strain evidence="13 14">B-31</strain>
    </source>
</reference>
<dbReference type="InterPro" id="IPR036852">
    <property type="entry name" value="Peptidase_S8/S53_dom_sf"/>
</dbReference>
<dbReference type="InterPro" id="IPR015500">
    <property type="entry name" value="Peptidase_S8_subtilisin-rel"/>
</dbReference>
<dbReference type="Pfam" id="PF00082">
    <property type="entry name" value="Peptidase_S8"/>
    <property type="match status" value="1"/>
</dbReference>
<name>W7TM23_9STRA</name>
<organism evidence="13 14">
    <name type="scientific">Nannochloropsis gaditana</name>
    <dbReference type="NCBI Taxonomy" id="72520"/>
    <lineage>
        <taxon>Eukaryota</taxon>
        <taxon>Sar</taxon>
        <taxon>Stramenopiles</taxon>
        <taxon>Ochrophyta</taxon>
        <taxon>Eustigmatophyceae</taxon>
        <taxon>Eustigmatales</taxon>
        <taxon>Monodopsidaceae</taxon>
        <taxon>Nannochloropsis</taxon>
    </lineage>
</organism>
<feature type="region of interest" description="Disordered" evidence="9">
    <location>
        <begin position="1370"/>
        <end position="1390"/>
    </location>
</feature>
<dbReference type="InterPro" id="IPR051048">
    <property type="entry name" value="Peptidase_S8/S53_subtilisin"/>
</dbReference>
<dbReference type="PRINTS" id="PR00723">
    <property type="entry name" value="SUBTILISIN"/>
</dbReference>
<comment type="catalytic activity">
    <reaction evidence="5">
        <text>Hydrolysis of proteins with broad specificity for peptide bonds, and a preference for a large uncharged residue in P1. Hydrolyzes peptide amides.</text>
        <dbReference type="EC" id="3.4.21.62"/>
    </reaction>
</comment>
<feature type="region of interest" description="Disordered" evidence="9">
    <location>
        <begin position="334"/>
        <end position="361"/>
    </location>
</feature>
<dbReference type="CDD" id="cd04842">
    <property type="entry name" value="Peptidases_S8_Kp43_protease"/>
    <property type="match status" value="1"/>
</dbReference>
<feature type="compositionally biased region" description="Basic and acidic residues" evidence="9">
    <location>
        <begin position="234"/>
        <end position="243"/>
    </location>
</feature>
<dbReference type="PROSITE" id="PS51892">
    <property type="entry name" value="SUBTILASE"/>
    <property type="match status" value="1"/>
</dbReference>
<keyword evidence="3 8" id="KW-0378">Hydrolase</keyword>
<evidence type="ECO:0000256" key="10">
    <source>
        <dbReference type="SAM" id="Phobius"/>
    </source>
</evidence>
<evidence type="ECO:0000256" key="9">
    <source>
        <dbReference type="SAM" id="MobiDB-lite"/>
    </source>
</evidence>
<feature type="active site" description="Charge relay system" evidence="7 8">
    <location>
        <position position="536"/>
    </location>
</feature>
<dbReference type="GO" id="GO:0006508">
    <property type="term" value="P:proteolysis"/>
    <property type="evidence" value="ECO:0007669"/>
    <property type="project" value="UniProtKB-KW"/>
</dbReference>
<keyword evidence="2 8" id="KW-0645">Protease</keyword>
<dbReference type="PROSITE" id="PS00137">
    <property type="entry name" value="SUBTILASE_HIS"/>
    <property type="match status" value="1"/>
</dbReference>
<feature type="domain" description="Peptidase S8/S53" evidence="12">
    <location>
        <begin position="617"/>
        <end position="851"/>
    </location>
</feature>
<dbReference type="PANTHER" id="PTHR43399:SF4">
    <property type="entry name" value="CELL WALL-ASSOCIATED PROTEASE"/>
    <property type="match status" value="1"/>
</dbReference>
<feature type="region of interest" description="Disordered" evidence="9">
    <location>
        <begin position="1089"/>
        <end position="1111"/>
    </location>
</feature>
<evidence type="ECO:0000256" key="5">
    <source>
        <dbReference type="ARBA" id="ARBA00023529"/>
    </source>
</evidence>
<proteinExistence type="inferred from homology"/>
<evidence type="ECO:0000256" key="11">
    <source>
        <dbReference type="SAM" id="SignalP"/>
    </source>
</evidence>
<keyword evidence="11" id="KW-0732">Signal</keyword>
<comment type="similarity">
    <text evidence="1 8">Belongs to the peptidase S8 family.</text>
</comment>
<evidence type="ECO:0000313" key="14">
    <source>
        <dbReference type="Proteomes" id="UP000019335"/>
    </source>
</evidence>
<evidence type="ECO:0000256" key="7">
    <source>
        <dbReference type="PIRSR" id="PIRSR615500-1"/>
    </source>
</evidence>
<dbReference type="InterPro" id="IPR023828">
    <property type="entry name" value="Peptidase_S8_Ser-AS"/>
</dbReference>
<evidence type="ECO:0000256" key="8">
    <source>
        <dbReference type="PROSITE-ProRule" id="PRU01240"/>
    </source>
</evidence>